<protein>
    <submittedName>
        <fullName evidence="4">Isoleucine--tRNA ligase</fullName>
    </submittedName>
</protein>
<accession>W9AED1</accession>
<keyword evidence="5" id="KW-1185">Reference proteome</keyword>
<keyword evidence="2" id="KW-0547">Nucleotide-binding</keyword>
<dbReference type="SUPFAM" id="SSF47323">
    <property type="entry name" value="Anticodon-binding domain of a subclass of class I aminoacyl-tRNA synthetases"/>
    <property type="match status" value="1"/>
</dbReference>
<dbReference type="GO" id="GO:0004812">
    <property type="term" value="F:aminoacyl-tRNA ligase activity"/>
    <property type="evidence" value="ECO:0007669"/>
    <property type="project" value="InterPro"/>
</dbReference>
<evidence type="ECO:0000256" key="1">
    <source>
        <dbReference type="ARBA" id="ARBA00022598"/>
    </source>
</evidence>
<dbReference type="GO" id="GO:0006418">
    <property type="term" value="P:tRNA aminoacylation for protein translation"/>
    <property type="evidence" value="ECO:0007669"/>
    <property type="project" value="InterPro"/>
</dbReference>
<evidence type="ECO:0000313" key="4">
    <source>
        <dbReference type="EMBL" id="CDO03843.1"/>
    </source>
</evidence>
<dbReference type="GO" id="GO:0005524">
    <property type="term" value="F:ATP binding"/>
    <property type="evidence" value="ECO:0007669"/>
    <property type="project" value="UniProtKB-KW"/>
</dbReference>
<dbReference type="Proteomes" id="UP000028863">
    <property type="component" value="Unassembled WGS sequence"/>
</dbReference>
<reference evidence="4" key="1">
    <citation type="submission" date="2014-03" db="EMBL/GenBank/DDBJ databases">
        <title>Draft genome sequencing of Oceanobacillus picturae strain S1 isolated from human gut.</title>
        <authorList>
            <person name="Croce O."/>
            <person name="Lagier J.C."/>
            <person name="Raoult D."/>
        </authorList>
    </citation>
    <scope>NUCLEOTIDE SEQUENCE [LARGE SCALE GENOMIC DNA]</scope>
    <source>
        <strain evidence="4">S1</strain>
    </source>
</reference>
<dbReference type="STRING" id="171693.BN988_02372"/>
<dbReference type="eggNOG" id="COG0060">
    <property type="taxonomic scope" value="Bacteria"/>
</dbReference>
<evidence type="ECO:0000256" key="3">
    <source>
        <dbReference type="ARBA" id="ARBA00022840"/>
    </source>
</evidence>
<dbReference type="AlphaFoldDB" id="W9AED1"/>
<comment type="caution">
    <text evidence="4">The sequence shown here is derived from an EMBL/GenBank/DDBJ whole genome shotgun (WGS) entry which is preliminary data.</text>
</comment>
<evidence type="ECO:0000256" key="2">
    <source>
        <dbReference type="ARBA" id="ARBA00022741"/>
    </source>
</evidence>
<proteinExistence type="predicted"/>
<gene>
    <name evidence="4" type="primary">ileS_3</name>
    <name evidence="4" type="ORF">BN988_02372</name>
</gene>
<dbReference type="EMBL" id="CCAX010000002">
    <property type="protein sequence ID" value="CDO03843.1"/>
    <property type="molecule type" value="Genomic_DNA"/>
</dbReference>
<reference evidence="4" key="2">
    <citation type="submission" date="2014-03" db="EMBL/GenBank/DDBJ databases">
        <authorList>
            <person name="Urmite Genomes"/>
        </authorList>
    </citation>
    <scope>NUCLEOTIDE SEQUENCE</scope>
    <source>
        <strain evidence="4">S1</strain>
    </source>
</reference>
<dbReference type="Pfam" id="PF19302">
    <property type="entry name" value="DUF5915"/>
    <property type="match status" value="1"/>
</dbReference>
<evidence type="ECO:0000313" key="5">
    <source>
        <dbReference type="Proteomes" id="UP000028863"/>
    </source>
</evidence>
<keyword evidence="3" id="KW-0067">ATP-binding</keyword>
<name>W9AED1_9BACI</name>
<dbReference type="InterPro" id="IPR009080">
    <property type="entry name" value="tRNAsynth_Ia_anticodon-bd"/>
</dbReference>
<organism evidence="4 5">
    <name type="scientific">Oceanobacillus picturae</name>
    <dbReference type="NCBI Taxonomy" id="171693"/>
    <lineage>
        <taxon>Bacteria</taxon>
        <taxon>Bacillati</taxon>
        <taxon>Bacillota</taxon>
        <taxon>Bacilli</taxon>
        <taxon>Bacillales</taxon>
        <taxon>Bacillaceae</taxon>
        <taxon>Oceanobacillus</taxon>
    </lineage>
</organism>
<sequence length="130" mass="15182">MQVVLNSGDTVKLTKEDVLVERKGRDDFALLEGSHFLTLLDTNVTRELKEEGLVREIIRAVQTYRKELNLPVDLRVDLFIQAHTWLQNVLVEHDELMQRNLILNNVHFEGKPDMRSFHVEGNEIKMFIKS</sequence>
<keyword evidence="1 4" id="KW-0436">Ligase</keyword>